<dbReference type="Proteomes" id="UP001283361">
    <property type="component" value="Unassembled WGS sequence"/>
</dbReference>
<evidence type="ECO:0000313" key="2">
    <source>
        <dbReference type="EMBL" id="KAK3777738.1"/>
    </source>
</evidence>
<name>A0AAE0ZYQ5_9GAST</name>
<accession>A0AAE0ZYQ5</accession>
<gene>
    <name evidence="2" type="ORF">RRG08_007151</name>
</gene>
<comment type="caution">
    <text evidence="2">The sequence shown here is derived from an EMBL/GenBank/DDBJ whole genome shotgun (WGS) entry which is preliminary data.</text>
</comment>
<feature type="compositionally biased region" description="Polar residues" evidence="1">
    <location>
        <begin position="1"/>
        <end position="10"/>
    </location>
</feature>
<feature type="compositionally biased region" description="Low complexity" evidence="1">
    <location>
        <begin position="11"/>
        <end position="24"/>
    </location>
</feature>
<dbReference type="EMBL" id="JAWDGP010003065">
    <property type="protein sequence ID" value="KAK3777738.1"/>
    <property type="molecule type" value="Genomic_DNA"/>
</dbReference>
<organism evidence="2 3">
    <name type="scientific">Elysia crispata</name>
    <name type="common">lettuce slug</name>
    <dbReference type="NCBI Taxonomy" id="231223"/>
    <lineage>
        <taxon>Eukaryota</taxon>
        <taxon>Metazoa</taxon>
        <taxon>Spiralia</taxon>
        <taxon>Lophotrochozoa</taxon>
        <taxon>Mollusca</taxon>
        <taxon>Gastropoda</taxon>
        <taxon>Heterobranchia</taxon>
        <taxon>Euthyneura</taxon>
        <taxon>Panpulmonata</taxon>
        <taxon>Sacoglossa</taxon>
        <taxon>Placobranchoidea</taxon>
        <taxon>Plakobranchidae</taxon>
        <taxon>Elysia</taxon>
    </lineage>
</organism>
<evidence type="ECO:0000256" key="1">
    <source>
        <dbReference type="SAM" id="MobiDB-lite"/>
    </source>
</evidence>
<feature type="region of interest" description="Disordered" evidence="1">
    <location>
        <begin position="1"/>
        <end position="29"/>
    </location>
</feature>
<evidence type="ECO:0000313" key="3">
    <source>
        <dbReference type="Proteomes" id="UP001283361"/>
    </source>
</evidence>
<proteinExistence type="predicted"/>
<dbReference type="AlphaFoldDB" id="A0AAE0ZYQ5"/>
<sequence length="96" mass="11267">MLTPRNVQARTDSSTTLDESTSSLARRLEKPQSDQVMWFEDYQDLDEDESQKWWTYNTTRKGCIGLFGPFISMARKESKKIVCRTKPLRCIEEIRS</sequence>
<protein>
    <submittedName>
        <fullName evidence="2">Uncharacterized protein</fullName>
    </submittedName>
</protein>
<reference evidence="2" key="1">
    <citation type="journal article" date="2023" name="G3 (Bethesda)">
        <title>A reference genome for the long-term kleptoplast-retaining sea slug Elysia crispata morphotype clarki.</title>
        <authorList>
            <person name="Eastman K.E."/>
            <person name="Pendleton A.L."/>
            <person name="Shaikh M.A."/>
            <person name="Suttiyut T."/>
            <person name="Ogas R."/>
            <person name="Tomko P."/>
            <person name="Gavelis G."/>
            <person name="Widhalm J.R."/>
            <person name="Wisecaver J.H."/>
        </authorList>
    </citation>
    <scope>NUCLEOTIDE SEQUENCE</scope>
    <source>
        <strain evidence="2">ECLA1</strain>
    </source>
</reference>
<keyword evidence="3" id="KW-1185">Reference proteome</keyword>